<keyword evidence="5 14" id="KW-0808">Transferase</keyword>
<evidence type="ECO:0000259" key="12">
    <source>
        <dbReference type="PROSITE" id="PS50109"/>
    </source>
</evidence>
<keyword evidence="8 11" id="KW-1133">Transmembrane helix</keyword>
<comment type="subcellular location">
    <subcellularLocation>
        <location evidence="2">Membrane</location>
    </subcellularLocation>
</comment>
<evidence type="ECO:0000256" key="5">
    <source>
        <dbReference type="ARBA" id="ARBA00022679"/>
    </source>
</evidence>
<evidence type="ECO:0000256" key="2">
    <source>
        <dbReference type="ARBA" id="ARBA00004370"/>
    </source>
</evidence>
<dbReference type="GO" id="GO:0005886">
    <property type="term" value="C:plasma membrane"/>
    <property type="evidence" value="ECO:0007669"/>
    <property type="project" value="TreeGrafter"/>
</dbReference>
<protein>
    <recommendedName>
        <fullName evidence="3">histidine kinase</fullName>
        <ecNumber evidence="3">2.7.13.3</ecNumber>
    </recommendedName>
</protein>
<dbReference type="InterPro" id="IPR050428">
    <property type="entry name" value="TCS_sensor_his_kinase"/>
</dbReference>
<dbReference type="Pfam" id="PF02518">
    <property type="entry name" value="HATPase_c"/>
    <property type="match status" value="1"/>
</dbReference>
<dbReference type="SUPFAM" id="SSF55874">
    <property type="entry name" value="ATPase domain of HSP90 chaperone/DNA topoisomerase II/histidine kinase"/>
    <property type="match status" value="1"/>
</dbReference>
<dbReference type="Gene3D" id="6.10.340.10">
    <property type="match status" value="1"/>
</dbReference>
<keyword evidence="4" id="KW-0597">Phosphoprotein</keyword>
<dbReference type="InterPro" id="IPR003661">
    <property type="entry name" value="HisK_dim/P_dom"/>
</dbReference>
<evidence type="ECO:0000256" key="9">
    <source>
        <dbReference type="ARBA" id="ARBA00023012"/>
    </source>
</evidence>
<feature type="domain" description="Histidine kinase" evidence="12">
    <location>
        <begin position="231"/>
        <end position="438"/>
    </location>
</feature>
<accession>A0A1T5I058</accession>
<dbReference type="OrthoDB" id="9804645at2"/>
<dbReference type="AlphaFoldDB" id="A0A1T5I058"/>
<dbReference type="SMART" id="SM00387">
    <property type="entry name" value="HATPase_c"/>
    <property type="match status" value="1"/>
</dbReference>
<keyword evidence="10 11" id="KW-0472">Membrane</keyword>
<keyword evidence="7" id="KW-0418">Kinase</keyword>
<dbReference type="InterPro" id="IPR003660">
    <property type="entry name" value="HAMP_dom"/>
</dbReference>
<evidence type="ECO:0000256" key="7">
    <source>
        <dbReference type="ARBA" id="ARBA00022777"/>
    </source>
</evidence>
<evidence type="ECO:0000256" key="4">
    <source>
        <dbReference type="ARBA" id="ARBA00022553"/>
    </source>
</evidence>
<reference evidence="14 15" key="1">
    <citation type="submission" date="2017-02" db="EMBL/GenBank/DDBJ databases">
        <authorList>
            <person name="Peterson S.W."/>
        </authorList>
    </citation>
    <scope>NUCLEOTIDE SEQUENCE [LARGE SCALE GENOMIC DNA]</scope>
    <source>
        <strain evidence="15">type strain: NCCB 100098</strain>
    </source>
</reference>
<dbReference type="PROSITE" id="PS50109">
    <property type="entry name" value="HIS_KIN"/>
    <property type="match status" value="1"/>
</dbReference>
<dbReference type="InterPro" id="IPR036097">
    <property type="entry name" value="HisK_dim/P_sf"/>
</dbReference>
<evidence type="ECO:0000256" key="8">
    <source>
        <dbReference type="ARBA" id="ARBA00022989"/>
    </source>
</evidence>
<dbReference type="InterPro" id="IPR005467">
    <property type="entry name" value="His_kinase_dom"/>
</dbReference>
<dbReference type="Gene3D" id="1.10.287.130">
    <property type="match status" value="1"/>
</dbReference>
<dbReference type="PANTHER" id="PTHR45436">
    <property type="entry name" value="SENSOR HISTIDINE KINASE YKOH"/>
    <property type="match status" value="1"/>
</dbReference>
<evidence type="ECO:0000256" key="1">
    <source>
        <dbReference type="ARBA" id="ARBA00000085"/>
    </source>
</evidence>
<dbReference type="EC" id="2.7.13.3" evidence="3"/>
<evidence type="ECO:0000259" key="13">
    <source>
        <dbReference type="PROSITE" id="PS50885"/>
    </source>
</evidence>
<feature type="domain" description="HAMP" evidence="13">
    <location>
        <begin position="170"/>
        <end position="223"/>
    </location>
</feature>
<organism evidence="14 15">
    <name type="scientific">Photobacterium piscicola</name>
    <dbReference type="NCBI Taxonomy" id="1378299"/>
    <lineage>
        <taxon>Bacteria</taxon>
        <taxon>Pseudomonadati</taxon>
        <taxon>Pseudomonadota</taxon>
        <taxon>Gammaproteobacteria</taxon>
        <taxon>Vibrionales</taxon>
        <taxon>Vibrionaceae</taxon>
        <taxon>Photobacterium</taxon>
    </lineage>
</organism>
<feature type="transmembrane region" description="Helical" evidence="11">
    <location>
        <begin position="17"/>
        <end position="38"/>
    </location>
</feature>
<name>A0A1T5I058_9GAMM</name>
<dbReference type="PROSITE" id="PS50885">
    <property type="entry name" value="HAMP"/>
    <property type="match status" value="1"/>
</dbReference>
<dbReference type="InterPro" id="IPR003594">
    <property type="entry name" value="HATPase_dom"/>
</dbReference>
<dbReference type="CDD" id="cd00075">
    <property type="entry name" value="HATPase"/>
    <property type="match status" value="1"/>
</dbReference>
<proteinExistence type="predicted"/>
<feature type="transmembrane region" description="Helical" evidence="11">
    <location>
        <begin position="146"/>
        <end position="173"/>
    </location>
</feature>
<dbReference type="PRINTS" id="PR00344">
    <property type="entry name" value="BCTRLSENSOR"/>
</dbReference>
<evidence type="ECO:0000313" key="14">
    <source>
        <dbReference type="EMBL" id="SKC32450.1"/>
    </source>
</evidence>
<evidence type="ECO:0000313" key="15">
    <source>
        <dbReference type="Proteomes" id="UP000189966"/>
    </source>
</evidence>
<dbReference type="GO" id="GO:0000155">
    <property type="term" value="F:phosphorelay sensor kinase activity"/>
    <property type="evidence" value="ECO:0007669"/>
    <property type="project" value="InterPro"/>
</dbReference>
<dbReference type="SMART" id="SM00388">
    <property type="entry name" value="HisKA"/>
    <property type="match status" value="1"/>
</dbReference>
<sequence>MSYAGSENLSRSTIFKVLMYFITCVAFIFILFINQVVVSSETFYHQQLKRDLVNEANLFSMIVNKGDSGALYRTIAQRKLSNTTFSYVIQPTKRINKELLIYPTASFIFGHGSKTSQLSQVIPLPLGMELVIKINPQFMQSYRQTVIPMLLSGIAVPVILMLAGASLFAVVILKKLARVNQGMNRVILGEKGVKLPVSSNDDEFDVLAMHLNFMIEQVEKKETSLKALSVGMAHDLRTPIARMKLRLERLLTQNTAPHTKELEACHDDLEVLLSMFNGMLEIANLNSGKQHIDKEWVDLSQVCRDVVEFLLPISDEKQQRLSFREDQPYRLQGEPSLLFRAVYNLVENSIKYTPEQGEIDVIVDHFGVVVIDNGMGVSDEDKQRIREPMFRADRSRTHQGFGLGLSLVEAVVIRHNGELVFSDNNPGLRSRLYLPLASELAAKIDEV</sequence>
<keyword evidence="9" id="KW-0902">Two-component regulatory system</keyword>
<dbReference type="Gene3D" id="3.30.565.10">
    <property type="entry name" value="Histidine kinase-like ATPase, C-terminal domain"/>
    <property type="match status" value="1"/>
</dbReference>
<gene>
    <name evidence="14" type="primary">cpxA_2</name>
    <name evidence="14" type="ORF">CZ809_01966</name>
</gene>
<evidence type="ECO:0000256" key="3">
    <source>
        <dbReference type="ARBA" id="ARBA00012438"/>
    </source>
</evidence>
<keyword evidence="6 11" id="KW-0812">Transmembrane</keyword>
<evidence type="ECO:0000256" key="10">
    <source>
        <dbReference type="ARBA" id="ARBA00023136"/>
    </source>
</evidence>
<comment type="catalytic activity">
    <reaction evidence="1">
        <text>ATP + protein L-histidine = ADP + protein N-phospho-L-histidine.</text>
        <dbReference type="EC" id="2.7.13.3"/>
    </reaction>
</comment>
<dbReference type="RefSeq" id="WP_080157383.1">
    <property type="nucleotide sequence ID" value="NZ_FUZI01000003.1"/>
</dbReference>
<evidence type="ECO:0000256" key="6">
    <source>
        <dbReference type="ARBA" id="ARBA00022692"/>
    </source>
</evidence>
<dbReference type="SUPFAM" id="SSF47384">
    <property type="entry name" value="Homodimeric domain of signal transducing histidine kinase"/>
    <property type="match status" value="1"/>
</dbReference>
<dbReference type="EMBL" id="FUZI01000003">
    <property type="protein sequence ID" value="SKC32450.1"/>
    <property type="molecule type" value="Genomic_DNA"/>
</dbReference>
<dbReference type="CDD" id="cd00082">
    <property type="entry name" value="HisKA"/>
    <property type="match status" value="1"/>
</dbReference>
<evidence type="ECO:0000256" key="11">
    <source>
        <dbReference type="SAM" id="Phobius"/>
    </source>
</evidence>
<dbReference type="InterPro" id="IPR004358">
    <property type="entry name" value="Sig_transdc_His_kin-like_C"/>
</dbReference>
<dbReference type="InterPro" id="IPR036890">
    <property type="entry name" value="HATPase_C_sf"/>
</dbReference>
<dbReference type="PANTHER" id="PTHR45436:SF8">
    <property type="entry name" value="HISTIDINE KINASE"/>
    <property type="match status" value="1"/>
</dbReference>
<dbReference type="Pfam" id="PF00512">
    <property type="entry name" value="HisKA"/>
    <property type="match status" value="1"/>
</dbReference>
<dbReference type="Proteomes" id="UP000189966">
    <property type="component" value="Unassembled WGS sequence"/>
</dbReference>